<reference evidence="2" key="1">
    <citation type="submission" date="2023-10" db="EMBL/GenBank/DDBJ databases">
        <title>Genome assemblies of two species of porcelain crab, Petrolisthes cinctipes and Petrolisthes manimaculis (Anomura: Porcellanidae).</title>
        <authorList>
            <person name="Angst P."/>
        </authorList>
    </citation>
    <scope>NUCLEOTIDE SEQUENCE</scope>
    <source>
        <strain evidence="2">PB745_01</strain>
        <tissue evidence="2">Gill</tissue>
    </source>
</reference>
<feature type="region of interest" description="Disordered" evidence="1">
    <location>
        <begin position="1"/>
        <end position="45"/>
    </location>
</feature>
<keyword evidence="3" id="KW-1185">Reference proteome</keyword>
<name>A0AAE1BLS3_PETCI</name>
<accession>A0AAE1BLS3</accession>
<comment type="caution">
    <text evidence="2">The sequence shown here is derived from an EMBL/GenBank/DDBJ whole genome shotgun (WGS) entry which is preliminary data.</text>
</comment>
<gene>
    <name evidence="2" type="ORF">Pcinc_040672</name>
</gene>
<proteinExistence type="predicted"/>
<dbReference type="AlphaFoldDB" id="A0AAE1BLS3"/>
<protein>
    <submittedName>
        <fullName evidence="2">Uncharacterized protein</fullName>
    </submittedName>
</protein>
<feature type="compositionally biased region" description="Basic and acidic residues" evidence="1">
    <location>
        <begin position="1"/>
        <end position="28"/>
    </location>
</feature>
<dbReference type="Proteomes" id="UP001286313">
    <property type="component" value="Unassembled WGS sequence"/>
</dbReference>
<evidence type="ECO:0000256" key="1">
    <source>
        <dbReference type="SAM" id="MobiDB-lite"/>
    </source>
</evidence>
<evidence type="ECO:0000313" key="2">
    <source>
        <dbReference type="EMBL" id="KAK3852753.1"/>
    </source>
</evidence>
<sequence>MKENETTWKKDSQGEKVKASQSKERVSESEDQGEDKRLAKKCNKPPQRVTVDVAMATTHSLTAIIAAADTMTTTSLVNNLYRCYHHGNTFKTSPCNALQRPRYTCSSKILTTFLRINQP</sequence>
<dbReference type="EMBL" id="JAWQEG010007258">
    <property type="protein sequence ID" value="KAK3852753.1"/>
    <property type="molecule type" value="Genomic_DNA"/>
</dbReference>
<organism evidence="2 3">
    <name type="scientific">Petrolisthes cinctipes</name>
    <name type="common">Flat porcelain crab</name>
    <dbReference type="NCBI Taxonomy" id="88211"/>
    <lineage>
        <taxon>Eukaryota</taxon>
        <taxon>Metazoa</taxon>
        <taxon>Ecdysozoa</taxon>
        <taxon>Arthropoda</taxon>
        <taxon>Crustacea</taxon>
        <taxon>Multicrustacea</taxon>
        <taxon>Malacostraca</taxon>
        <taxon>Eumalacostraca</taxon>
        <taxon>Eucarida</taxon>
        <taxon>Decapoda</taxon>
        <taxon>Pleocyemata</taxon>
        <taxon>Anomura</taxon>
        <taxon>Galatheoidea</taxon>
        <taxon>Porcellanidae</taxon>
        <taxon>Petrolisthes</taxon>
    </lineage>
</organism>
<evidence type="ECO:0000313" key="3">
    <source>
        <dbReference type="Proteomes" id="UP001286313"/>
    </source>
</evidence>